<name>A0A6P6Y9R4_DERPT</name>
<dbReference type="Proteomes" id="UP000515146">
    <property type="component" value="Unplaced"/>
</dbReference>
<dbReference type="RefSeq" id="XP_027202045.1">
    <property type="nucleotide sequence ID" value="XM_027346244.1"/>
</dbReference>
<dbReference type="AlphaFoldDB" id="A0A6P6Y9R4"/>
<protein>
    <submittedName>
        <fullName evidence="2">Uncharacterized protein LOC113796000</fullName>
    </submittedName>
</protein>
<evidence type="ECO:0000313" key="1">
    <source>
        <dbReference type="Proteomes" id="UP000515146"/>
    </source>
</evidence>
<sequence>MNYQQQDLRHSKRFQMKSTLLHILFPVRIIACITLAVLSYCHWIDIAENAEKDSDETNIRGKLLYITLFAIVIFLASIIGWSGVIRRNWSLVVAFNGTAMLIIMIDIYMTIFDIRFYLISLIITIIMLIVNIFLAIDLDGIRKQEDLIRRARIDEHNRRRKLAQMEQQQEYYKSLNLIQDSN</sequence>
<proteinExistence type="predicted"/>
<evidence type="ECO:0000313" key="2">
    <source>
        <dbReference type="RefSeq" id="XP_027202045.1"/>
    </source>
</evidence>
<dbReference type="KEGG" id="dpte:113796000"/>
<gene>
    <name evidence="2" type="primary">LOC113796000</name>
</gene>
<dbReference type="OMA" id="CKRFRIK"/>
<dbReference type="OrthoDB" id="10333631at2759"/>
<dbReference type="InParanoid" id="A0A6P6Y9R4"/>
<organism evidence="1 2">
    <name type="scientific">Dermatophagoides pteronyssinus</name>
    <name type="common">European house dust mite</name>
    <dbReference type="NCBI Taxonomy" id="6956"/>
    <lineage>
        <taxon>Eukaryota</taxon>
        <taxon>Metazoa</taxon>
        <taxon>Ecdysozoa</taxon>
        <taxon>Arthropoda</taxon>
        <taxon>Chelicerata</taxon>
        <taxon>Arachnida</taxon>
        <taxon>Acari</taxon>
        <taxon>Acariformes</taxon>
        <taxon>Sarcoptiformes</taxon>
        <taxon>Astigmata</taxon>
        <taxon>Psoroptidia</taxon>
        <taxon>Analgoidea</taxon>
        <taxon>Pyroglyphidae</taxon>
        <taxon>Dermatophagoidinae</taxon>
        <taxon>Dermatophagoides</taxon>
    </lineage>
</organism>
<reference evidence="2" key="1">
    <citation type="submission" date="2025-08" db="UniProtKB">
        <authorList>
            <consortium name="RefSeq"/>
        </authorList>
    </citation>
    <scope>IDENTIFICATION</scope>
    <source>
        <strain evidence="2">Airmid</strain>
    </source>
</reference>
<accession>A0A6P6Y9R4</accession>
<keyword evidence="1" id="KW-1185">Reference proteome</keyword>